<evidence type="ECO:0000313" key="6">
    <source>
        <dbReference type="RefSeq" id="XP_030630822.1"/>
    </source>
</evidence>
<feature type="domain" description="LRRCT" evidence="4">
    <location>
        <begin position="1422"/>
        <end position="1483"/>
    </location>
</feature>
<dbReference type="SMART" id="SM00369">
    <property type="entry name" value="LRR_TYP"/>
    <property type="match status" value="40"/>
</dbReference>
<evidence type="ECO:0000256" key="3">
    <source>
        <dbReference type="ARBA" id="ARBA00022737"/>
    </source>
</evidence>
<keyword evidence="3" id="KW-0677">Repeat</keyword>
<feature type="domain" description="LRRCT" evidence="4">
    <location>
        <begin position="167"/>
        <end position="228"/>
    </location>
</feature>
<dbReference type="SMART" id="SM00082">
    <property type="entry name" value="LRRCT"/>
    <property type="match status" value="8"/>
</dbReference>
<feature type="domain" description="LRRCT" evidence="4">
    <location>
        <begin position="1924"/>
        <end position="1987"/>
    </location>
</feature>
<dbReference type="InterPro" id="IPR000483">
    <property type="entry name" value="Cys-rich_flank_reg_C"/>
</dbReference>
<dbReference type="InterPro" id="IPR032675">
    <property type="entry name" value="LRR_dom_sf"/>
</dbReference>
<dbReference type="InterPro" id="IPR003591">
    <property type="entry name" value="Leu-rich_rpt_typical-subtyp"/>
</dbReference>
<dbReference type="Gene3D" id="3.80.10.10">
    <property type="entry name" value="Ribonuclease Inhibitor"/>
    <property type="match status" value="8"/>
</dbReference>
<dbReference type="SUPFAM" id="SSF52058">
    <property type="entry name" value="L domain-like"/>
    <property type="match status" value="8"/>
</dbReference>
<name>A0A6J2VFX4_CHACN</name>
<keyword evidence="2" id="KW-0732">Signal</keyword>
<gene>
    <name evidence="6" type="primary">gp1ba</name>
</gene>
<dbReference type="OrthoDB" id="8400687at2759"/>
<organism evidence="5 6">
    <name type="scientific">Chanos chanos</name>
    <name type="common">Milkfish</name>
    <name type="synonym">Mugil chanos</name>
    <dbReference type="NCBI Taxonomy" id="29144"/>
    <lineage>
        <taxon>Eukaryota</taxon>
        <taxon>Metazoa</taxon>
        <taxon>Chordata</taxon>
        <taxon>Craniata</taxon>
        <taxon>Vertebrata</taxon>
        <taxon>Euteleostomi</taxon>
        <taxon>Actinopterygii</taxon>
        <taxon>Neopterygii</taxon>
        <taxon>Teleostei</taxon>
        <taxon>Ostariophysi</taxon>
        <taxon>Gonorynchiformes</taxon>
        <taxon>Chanidae</taxon>
        <taxon>Chanos</taxon>
    </lineage>
</organism>
<dbReference type="SMART" id="SM00365">
    <property type="entry name" value="LRR_SD22"/>
    <property type="match status" value="16"/>
</dbReference>
<feature type="domain" description="LRRCT" evidence="4">
    <location>
        <begin position="418"/>
        <end position="479"/>
    </location>
</feature>
<dbReference type="GeneID" id="115812482"/>
<dbReference type="RefSeq" id="XP_030630822.1">
    <property type="nucleotide sequence ID" value="XM_030774962.1"/>
</dbReference>
<evidence type="ECO:0000256" key="1">
    <source>
        <dbReference type="ARBA" id="ARBA00022614"/>
    </source>
</evidence>
<evidence type="ECO:0000256" key="2">
    <source>
        <dbReference type="ARBA" id="ARBA00022729"/>
    </source>
</evidence>
<dbReference type="Pfam" id="PF13855">
    <property type="entry name" value="LRR_8"/>
    <property type="match status" value="8"/>
</dbReference>
<feature type="domain" description="LRRCT" evidence="4">
    <location>
        <begin position="669"/>
        <end position="730"/>
    </location>
</feature>
<accession>A0A6J2VFX4</accession>
<dbReference type="FunFam" id="3.80.10.10:FF:001164">
    <property type="entry name" value="GH01279p"/>
    <property type="match status" value="7"/>
</dbReference>
<sequence>MGLSSVPAGIDIGTQVLVLTHNQFEMFSWASYVDFPDLHELDLSHNQITALEPPGSMLRNLSVLRLSYNKLSGLGGGVFRSAPSLMEIYLDGNSLRSLHDSTFGDLPILEVINLSQNQIPALPRQLLDSISSTGLKTLDLEQNNISSMPDGFFSSKPDLPYVYLSSNPWECSCQVGYLQTYLDDQGHNVYKHAGPSSIVNEPESVVCASPPHLKGQPIIDLKEDHYCNREQTSSCSSDRNEDHRPRVSCVNMGLSSVPAGIDIGTQVLVLTHNQFEMFSWASYVDFPDLHELDLSHNQITALEPPGSMLRNLSVLRLSYNKLSGLGGGVFRSAPSLMEIYLDGNSLRSLHDSTFSDLPILEVINLSQNQIPALPRRLLDSISSTGLKTLDLEQNNISSMPDGFFSSKPDLPYVYLSSNPWECSCQVGYLQTYLDDQGHNVYKHAGPSSIVNEPESVVCASPPHLKGQPIIDLKEDHYCNREQTSSCSSDRNEDHRPRVSCVNMGLSSVPAGIDIGTQVLVLTHNQFEMFSWASYVDFPDLHELDLSHNQITALEPPGSMLRNLSVLRLSYNKLSGLGGGVFRSAPSLMEIYLDGNSLRSLHDSTFGDLPILEVINLSQNQIPALPRQLLDSISSTGLKTLDLEQNNISSMPDGFFSSKPDLPYVYLSSNPWECSCQVGYLQTYLDDQGHNVYKHAGPSSIVNEPESVVCASPPHLKGQPIIDLKEDHYCNREQTSSCSSDRNEDHRPRVSCVNMGLSSVPAGIDIGTQVLVLTHNQFEMFSWASYVDFPDLHELDLSHNQITALEPPGSMLRNLSVLRLSYNKLSGLGGGVFRSAPSLMEIYLDGNSLRSLHDSTFGDLPILEVINLSQNQIPALPRQLLDSISSTGLKTLDLEQNNISSMPDGFFSSKPDLPYVYLSSNPWECSCQVGYLQTYLDDQGHNVYKHAGPSSIVNEPESVVCASPPHLKGQPIIDLKEDHYCNREQTSSCSSDRNEDHRPRVSCVNMGLSSVPAGIDIGTQVLVLTHNQFEMFSWASYVDFPDLHELDLSHNQITALEPPGSMLRNLSVLRLSYNKLSGLGGGVFRSAPSLMEIYLDGNSLRSLHDSTFSDLPILEVINLSQNQIPALPRRLLDSISSTGLKTLDLEQNNISSMPDGFFSSKPDLPYVYLSSNPWECSCQVGYLQTYLDDQGHNVYKHAGPSSIVNEPESVVCASPPHLKGQPIIDLKEDHYCNREQTSSCSSDRNEDHRPRVSCVNMGLSSVPAGIDIGTQVLVLTHNQFEMFSWASYVDFPDLHELDLSHNQITALEPPGSMLRNLSVLRLSYNKLSGLGGGVFRSAPSLMEIYLDGNSLRSLHDSTFSDLPILEVINLSQNQIPALPRRLLDSISSTGLKTLDLEQNNISSMPDGFFSSKPDLPYVYLSSNPWECSCQVGYLQTYLDDQGHNVYKHAGPSSIVNEPESVVCASPPHLKGQPIIDLKEDHYCNREQTSSCSSDRNEDHRPRVSCVNMGLSSVPAGIDIGTQVLVLTHNQFEMFSWASYVDFPDLHELDLSHNQITALEPPGSMLRNLSVLRLSYNKLSGLGGGVFRSAPSLMEIYLDGNSLRSLHDSTFGDLPILEVINLSQNQIPALPRQLLDSISSTGLKTLDLEQNNISSMPDGFFSSKPDLPYVYLSSNPWECSCQVGYLQTYLDDQGHNVYKHAGPSSIVNEPESVVCASPPHLKGQPIIDLKEDHYCNREQTSSCSSDRNEDHRPRVSCVNMGLSSVPAGIDIGTQVLVLTHNQFEMFSWASYVDFPDLHELDLSHNQITALEAPGSMLRNLSVLRLSYNKLSGLGGGVFRSAPSLMEIYLDGNSLRSLHDSTFSDLPILEVINLSQNQIPALPRRLLDSISSTGLKTLDLEQNNILSMPDGFFSSKPDLPYVYLSSNPWECSCQVGYLQTYLDDQGHNVYKHTGPSSIVNDPESVVCASPPHLKGQPIIDFPHLDKKGSQNHIQLPDHDYGYISRDCN</sequence>
<dbReference type="Proteomes" id="UP000504632">
    <property type="component" value="Chromosome 5"/>
</dbReference>
<dbReference type="Pfam" id="PF13516">
    <property type="entry name" value="LRR_6"/>
    <property type="match status" value="8"/>
</dbReference>
<dbReference type="PROSITE" id="PS51450">
    <property type="entry name" value="LRR"/>
    <property type="match status" value="16"/>
</dbReference>
<dbReference type="CTD" id="2811"/>
<feature type="domain" description="LRRCT" evidence="4">
    <location>
        <begin position="920"/>
        <end position="981"/>
    </location>
</feature>
<protein>
    <submittedName>
        <fullName evidence="6">Uncharacterized protein gp1ba</fullName>
    </submittedName>
</protein>
<keyword evidence="1" id="KW-0433">Leucine-rich repeat</keyword>
<dbReference type="SMART" id="SM00364">
    <property type="entry name" value="LRR_BAC"/>
    <property type="match status" value="15"/>
</dbReference>
<keyword evidence="5" id="KW-1185">Reference proteome</keyword>
<proteinExistence type="predicted"/>
<evidence type="ECO:0000259" key="4">
    <source>
        <dbReference type="SMART" id="SM00082"/>
    </source>
</evidence>
<feature type="domain" description="LRRCT" evidence="4">
    <location>
        <begin position="1171"/>
        <end position="1232"/>
    </location>
</feature>
<feature type="domain" description="LRRCT" evidence="4">
    <location>
        <begin position="1673"/>
        <end position="1734"/>
    </location>
</feature>
<reference evidence="6" key="1">
    <citation type="submission" date="2025-08" db="UniProtKB">
        <authorList>
            <consortium name="RefSeq"/>
        </authorList>
    </citation>
    <scope>IDENTIFICATION</scope>
</reference>
<evidence type="ECO:0000313" key="5">
    <source>
        <dbReference type="Proteomes" id="UP000504632"/>
    </source>
</evidence>
<dbReference type="InterPro" id="IPR001611">
    <property type="entry name" value="Leu-rich_rpt"/>
</dbReference>
<dbReference type="InParanoid" id="A0A6J2VFX4"/>
<dbReference type="PANTHER" id="PTHR24366">
    <property type="entry name" value="IG(IMMUNOGLOBULIN) AND LRR(LEUCINE RICH REPEAT) DOMAINS"/>
    <property type="match status" value="1"/>
</dbReference>
<dbReference type="PANTHER" id="PTHR24366:SF158">
    <property type="entry name" value="PLATELET GLYCOPROTEIN IB ALPHA CHAIN-LIKE-RELATED"/>
    <property type="match status" value="1"/>
</dbReference>
<dbReference type="Pfam" id="PF01463">
    <property type="entry name" value="LRRCT"/>
    <property type="match status" value="8"/>
</dbReference>